<feature type="compositionally biased region" description="Low complexity" evidence="6">
    <location>
        <begin position="703"/>
        <end position="719"/>
    </location>
</feature>
<feature type="domain" description="Matrin-type" evidence="7">
    <location>
        <begin position="11"/>
        <end position="42"/>
    </location>
</feature>
<keyword evidence="9" id="KW-1185">Reference proteome</keyword>
<evidence type="ECO:0000256" key="3">
    <source>
        <dbReference type="ARBA" id="ARBA00022771"/>
    </source>
</evidence>
<evidence type="ECO:0000256" key="5">
    <source>
        <dbReference type="ARBA" id="ARBA00023242"/>
    </source>
</evidence>
<feature type="region of interest" description="Disordered" evidence="6">
    <location>
        <begin position="855"/>
        <end position="883"/>
    </location>
</feature>
<keyword evidence="2" id="KW-0479">Metal-binding</keyword>
<dbReference type="RefSeq" id="XP_013250368.1">
    <property type="nucleotide sequence ID" value="XM_013394914.1"/>
</dbReference>
<protein>
    <submittedName>
        <fullName evidence="8">Ww domain U1 zinc finger domain-containing protein, putative</fullName>
    </submittedName>
</protein>
<feature type="region of interest" description="Disordered" evidence="6">
    <location>
        <begin position="797"/>
        <end position="823"/>
    </location>
</feature>
<feature type="compositionally biased region" description="Low complexity" evidence="6">
    <location>
        <begin position="440"/>
        <end position="474"/>
    </location>
</feature>
<evidence type="ECO:0000313" key="8">
    <source>
        <dbReference type="EMBL" id="CDI79542.1"/>
    </source>
</evidence>
<evidence type="ECO:0000256" key="1">
    <source>
        <dbReference type="ARBA" id="ARBA00004123"/>
    </source>
</evidence>
<dbReference type="GO" id="GO:0008270">
    <property type="term" value="F:zinc ion binding"/>
    <property type="evidence" value="ECO:0007669"/>
    <property type="project" value="UniProtKB-KW"/>
</dbReference>
<dbReference type="EMBL" id="HG671043">
    <property type="protein sequence ID" value="CDI79542.1"/>
    <property type="molecule type" value="Genomic_DNA"/>
</dbReference>
<dbReference type="PANTHER" id="PTHR13173:SF10">
    <property type="entry name" value="WW DOMAIN-BINDING PROTEIN 4"/>
    <property type="match status" value="1"/>
</dbReference>
<reference evidence="8" key="1">
    <citation type="submission" date="2013-10" db="EMBL/GenBank/DDBJ databases">
        <title>Genomic analysis of the causative agents of coccidiosis in chickens.</title>
        <authorList>
            <person name="Reid A.J."/>
            <person name="Blake D."/>
            <person name="Billington K."/>
            <person name="Browne H."/>
            <person name="Dunn M."/>
            <person name="Hung S."/>
            <person name="Kawahara F."/>
            <person name="Miranda-Saavedra D."/>
            <person name="Mourier T."/>
            <person name="Nagra H."/>
            <person name="Otto T.D."/>
            <person name="Rawlings N."/>
            <person name="Sanchez A."/>
            <person name="Sanders M."/>
            <person name="Subramaniam C."/>
            <person name="Tay Y."/>
            <person name="Dear P."/>
            <person name="Doerig C."/>
            <person name="Gruber A."/>
            <person name="Parkinson J."/>
            <person name="Shirley M."/>
            <person name="Wan K.L."/>
            <person name="Berriman M."/>
            <person name="Tomley F."/>
            <person name="Pain A."/>
        </authorList>
    </citation>
    <scope>NUCLEOTIDE SEQUENCE [LARGE SCALE GENOMIC DNA]</scope>
    <source>
        <strain evidence="8">Houghton</strain>
    </source>
</reference>
<dbReference type="InterPro" id="IPR000690">
    <property type="entry name" value="Matrin/U1-C_Znf_C2H2"/>
</dbReference>
<feature type="compositionally biased region" description="Low complexity" evidence="6">
    <location>
        <begin position="411"/>
        <end position="421"/>
    </location>
</feature>
<feature type="region of interest" description="Disordered" evidence="6">
    <location>
        <begin position="400"/>
        <end position="497"/>
    </location>
</feature>
<proteinExistence type="predicted"/>
<evidence type="ECO:0000256" key="4">
    <source>
        <dbReference type="ARBA" id="ARBA00022833"/>
    </source>
</evidence>
<dbReference type="PROSITE" id="PS50171">
    <property type="entry name" value="ZF_MATRIN"/>
    <property type="match status" value="1"/>
</dbReference>
<dbReference type="GO" id="GO:0000398">
    <property type="term" value="P:mRNA splicing, via spliceosome"/>
    <property type="evidence" value="ECO:0007669"/>
    <property type="project" value="InterPro"/>
</dbReference>
<evidence type="ECO:0000313" key="9">
    <source>
        <dbReference type="Proteomes" id="UP000018050"/>
    </source>
</evidence>
<reference evidence="8" key="2">
    <citation type="submission" date="2013-10" db="EMBL/GenBank/DDBJ databases">
        <authorList>
            <person name="Aslett M."/>
        </authorList>
    </citation>
    <scope>NUCLEOTIDE SEQUENCE [LARGE SCALE GENOMIC DNA]</scope>
    <source>
        <strain evidence="8">Houghton</strain>
    </source>
</reference>
<evidence type="ECO:0000256" key="2">
    <source>
        <dbReference type="ARBA" id="ARBA00022723"/>
    </source>
</evidence>
<gene>
    <name evidence="8" type="ORF">EAH_00001860</name>
</gene>
<dbReference type="GO" id="GO:0071011">
    <property type="term" value="C:precatalytic spliceosome"/>
    <property type="evidence" value="ECO:0007669"/>
    <property type="project" value="TreeGrafter"/>
</dbReference>
<dbReference type="InterPro" id="IPR003604">
    <property type="entry name" value="Matrin/U1-like-C_Znf_C2H2"/>
</dbReference>
<dbReference type="PANTHER" id="PTHR13173">
    <property type="entry name" value="WW DOMAIN BINDING PROTEIN 4"/>
    <property type="match status" value="1"/>
</dbReference>
<name>U6GJ20_EIMAC</name>
<feature type="region of interest" description="Disordered" evidence="6">
    <location>
        <begin position="72"/>
        <end position="96"/>
    </location>
</feature>
<evidence type="ECO:0000256" key="6">
    <source>
        <dbReference type="SAM" id="MobiDB-lite"/>
    </source>
</evidence>
<evidence type="ECO:0000259" key="7">
    <source>
        <dbReference type="PROSITE" id="PS50171"/>
    </source>
</evidence>
<organism evidence="8 9">
    <name type="scientific">Eimeria acervulina</name>
    <name type="common">Coccidian parasite</name>
    <dbReference type="NCBI Taxonomy" id="5801"/>
    <lineage>
        <taxon>Eukaryota</taxon>
        <taxon>Sar</taxon>
        <taxon>Alveolata</taxon>
        <taxon>Apicomplexa</taxon>
        <taxon>Conoidasida</taxon>
        <taxon>Coccidia</taxon>
        <taxon>Eucoccidiorida</taxon>
        <taxon>Eimeriorina</taxon>
        <taxon>Eimeriidae</taxon>
        <taxon>Eimeria</taxon>
    </lineage>
</organism>
<dbReference type="InterPro" id="IPR040023">
    <property type="entry name" value="WBP4"/>
</dbReference>
<accession>U6GJ20</accession>
<keyword evidence="3" id="KW-0863">Zinc-finger</keyword>
<feature type="compositionally biased region" description="Low complexity" evidence="6">
    <location>
        <begin position="486"/>
        <end position="497"/>
    </location>
</feature>
<dbReference type="OrthoDB" id="191651at2759"/>
<dbReference type="Proteomes" id="UP000018050">
    <property type="component" value="Unassembled WGS sequence"/>
</dbReference>
<feature type="compositionally biased region" description="Low complexity" evidence="6">
    <location>
        <begin position="855"/>
        <end position="880"/>
    </location>
</feature>
<feature type="compositionally biased region" description="Basic and acidic residues" evidence="6">
    <location>
        <begin position="572"/>
        <end position="584"/>
    </location>
</feature>
<dbReference type="GO" id="GO:0003723">
    <property type="term" value="F:RNA binding"/>
    <property type="evidence" value="ECO:0007669"/>
    <property type="project" value="TreeGrafter"/>
</dbReference>
<dbReference type="VEuPathDB" id="ToxoDB:EAH_00001860"/>
<feature type="region of interest" description="Disordered" evidence="6">
    <location>
        <begin position="516"/>
        <end position="592"/>
    </location>
</feature>
<dbReference type="AlphaFoldDB" id="U6GJ20"/>
<sequence>MTERWISQKKHYCQICNTWLSGHIVNVKKHEQSTRHLENARQQLKDAYQRHQDKQKHERLLERELQQMEDAAAAAMQNDEARLTSRGGGPSRVSGPSAYEQLQAQREEKARIEQFYNQRGSNKWPSLSSIRSDMTLRTCSEGNDFEYLRVHAAAGARQATVSANSEASSSRSNGDAWEFVTDQGLPFFRNKITGDVSWTPPPGANYVAASAAVTAAAAAVPAAVAAANTATTAAAPARPALRILSVKKPVKQECPNTKVPVPPCTAGAPTAAASAAAAPTTTVCTAAAPAAEAPATPAGAEAQLASASAVPAAVVVERDAGVASSAAASTAPVHAARTAQTSAFAGVAAGVYAPVAAGGPVADAAFAPVEEMPDFIPLSRSTSSGSSSIPAGYVFKKGHRGLGFYKDRPPQQQHCHQQWQQRRGSGNRPVQHNWGHAQQRKQQSAQQQQQRTQYGQQLQQHTLQDRQQQQQQRTPLKRPREEADAESSSPPADAAAAIAAAAAEAAAAAATLWGPGAAATEEQDSRSGNEGGVAAGTVETGEGLALDLPKAPYRAPKTTADESAQVAAGGSHRSDNGTRVHGDNSEEAEEEREDATAAAAAEDEFAAATTQRRVVVQTEGPVIGPWVEAKEDGWDAIARRQQQEQEQLLLLQQQQQEDALEHGEERRVNAGVEQLRRLRAHVKRRGVHHDFSWHKDEEADYPTSNSSTSSSGQGIESSQRITRCSACNPQRRLWAQPDGDSAARDVASVASCLVSSSQFKLTNPQNFLHTAQGPTGSFMTLMSMTLERERGQLVTTAPAPCCTNHSRSTSPSTTDSNATARSISRTCRKGSGSVRLHHAEELEAFFCPGLGTTEESSSGNSTVGSSSTGNSSSKRGSSIKSNKESRNILSRALRHYWEVGTAFRWGCRRSTTIGVSCLFYLLPCIVLPISSGSSSISLRRVYESYMWGLVAVASFLSDFVFSGQRHNWKGFLGWSWCCAAVSSSPAALQPHPMTRTLVEASEAKRLSWKSAVLKLGEASGSNRFCRISSKLCCGSCRLRRNRRGWVVLQQQEIVVMSGAAAAEANPWPQQEAAKIVDVPPVLWVSLQLQLPLMQARPVLP</sequence>
<dbReference type="SMART" id="SM00451">
    <property type="entry name" value="ZnF_U1"/>
    <property type="match status" value="1"/>
</dbReference>
<feature type="compositionally biased region" description="Polar residues" evidence="6">
    <location>
        <begin position="803"/>
        <end position="823"/>
    </location>
</feature>
<feature type="region of interest" description="Disordered" evidence="6">
    <location>
        <begin position="697"/>
        <end position="721"/>
    </location>
</feature>
<keyword evidence="4" id="KW-0862">Zinc</keyword>
<comment type="subcellular location">
    <subcellularLocation>
        <location evidence="1">Nucleus</location>
    </subcellularLocation>
</comment>
<keyword evidence="5" id="KW-0539">Nucleus</keyword>
<dbReference type="GeneID" id="25268256"/>